<keyword evidence="1" id="KW-0479">Metal-binding</keyword>
<dbReference type="GO" id="GO:0008270">
    <property type="term" value="F:zinc ion binding"/>
    <property type="evidence" value="ECO:0007669"/>
    <property type="project" value="UniProtKB-KW"/>
</dbReference>
<comment type="caution">
    <text evidence="4">The sequence shown here is derived from an EMBL/GenBank/DDBJ whole genome shotgun (WGS) entry which is preliminary data.</text>
</comment>
<feature type="region of interest" description="Disordered" evidence="2">
    <location>
        <begin position="250"/>
        <end position="290"/>
    </location>
</feature>
<dbReference type="Proteomes" id="UP001153069">
    <property type="component" value="Unassembled WGS sequence"/>
</dbReference>
<dbReference type="InterPro" id="IPR000571">
    <property type="entry name" value="Znf_CCCH"/>
</dbReference>
<protein>
    <recommendedName>
        <fullName evidence="3">C3H1-type domain-containing protein</fullName>
    </recommendedName>
</protein>
<name>A0A9N8DCA0_9STRA</name>
<feature type="domain" description="C3H1-type" evidence="3">
    <location>
        <begin position="379"/>
        <end position="401"/>
    </location>
</feature>
<gene>
    <name evidence="4" type="ORF">SEMRO_54_G031990.1</name>
</gene>
<feature type="domain" description="C3H1-type" evidence="3">
    <location>
        <begin position="350"/>
        <end position="376"/>
    </location>
</feature>
<dbReference type="EMBL" id="CAICTM010000053">
    <property type="protein sequence ID" value="CAB9499140.1"/>
    <property type="molecule type" value="Genomic_DNA"/>
</dbReference>
<keyword evidence="1" id="KW-0862">Zinc</keyword>
<feature type="compositionally biased region" description="Polar residues" evidence="2">
    <location>
        <begin position="10"/>
        <end position="26"/>
    </location>
</feature>
<dbReference type="Pfam" id="PF01713">
    <property type="entry name" value="Smr"/>
    <property type="match status" value="1"/>
</dbReference>
<dbReference type="InterPro" id="IPR036063">
    <property type="entry name" value="Smr_dom_sf"/>
</dbReference>
<dbReference type="AlphaFoldDB" id="A0A9N8DCA0"/>
<feature type="compositionally biased region" description="Basic residues" evidence="2">
    <location>
        <begin position="251"/>
        <end position="260"/>
    </location>
</feature>
<dbReference type="Gene3D" id="3.30.1370.110">
    <property type="match status" value="1"/>
</dbReference>
<keyword evidence="1" id="KW-0863">Zinc-finger</keyword>
<evidence type="ECO:0000313" key="4">
    <source>
        <dbReference type="EMBL" id="CAB9499140.1"/>
    </source>
</evidence>
<dbReference type="SUPFAM" id="SSF160443">
    <property type="entry name" value="SMR domain-like"/>
    <property type="match status" value="1"/>
</dbReference>
<feature type="zinc finger region" description="C3H1-type" evidence="1">
    <location>
        <begin position="350"/>
        <end position="376"/>
    </location>
</feature>
<evidence type="ECO:0000256" key="1">
    <source>
        <dbReference type="PROSITE-ProRule" id="PRU00723"/>
    </source>
</evidence>
<sequence length="641" mass="70246">MASAVPAFTNDGSWGNASMNNSSSHQQADEATVDAYAVKVLEDASPPDVAVDAEYLGAYITGVLRAEGASQVEALPDYENVVELLQEHCSMTQVDAKITLQKITQAVVTGIVPRYHAPFGSPPSSGGNALSALQLLESVNVEEAVEESHNSAEFTAIHLQIDTTTITNQTTNANNNTSNNITTANELVATALISPVQPDNLIPLDLLGAIDDEDAVGVPIPGPSTTTTSADDSLLEEDDDEFPSLAVAAKISKKSSRSSRSRQGSIDESSLKSDHSSKKVSPNLQPTAAPQQQPYYYQLDHHQDPATMLQMACDMLTHMNPDMGQDAIFHAATMANSDVGVAQYLMDCAMTAPPVCRHLLHSGCYRSDCQFSHDLEGHTCVFWVRGRCTKKSACSFLHGYNDKWLVQLEEQQQQAAAEMEQQQYHHQQQEYAAAAAPYYPHDGSSWEQQQQQTTEATGSFANIASQGYNDQTCFQQQQQQQRSLQQDYYEETKFSVGAVPTIRIPQDVWNPHERRDASAFHIADPMERYREVSRIHQETGHTPRTDVIDLHFQSTKTYAAVLEHVLPEKLAESRNNNGVWIVTGTGHHVGNKTHQKGGGILESAVMSWLTEQGYEFWKGKDRNGHGGALFVKGGTSIAAQQ</sequence>
<keyword evidence="5" id="KW-1185">Reference proteome</keyword>
<evidence type="ECO:0000256" key="2">
    <source>
        <dbReference type="SAM" id="MobiDB-lite"/>
    </source>
</evidence>
<dbReference type="Gene3D" id="4.10.1000.10">
    <property type="entry name" value="Zinc finger, CCCH-type"/>
    <property type="match status" value="1"/>
</dbReference>
<feature type="zinc finger region" description="C3H1-type" evidence="1">
    <location>
        <begin position="379"/>
        <end position="401"/>
    </location>
</feature>
<feature type="region of interest" description="Disordered" evidence="2">
    <location>
        <begin position="215"/>
        <end position="236"/>
    </location>
</feature>
<accession>A0A9N8DCA0</accession>
<evidence type="ECO:0000259" key="3">
    <source>
        <dbReference type="PROSITE" id="PS50103"/>
    </source>
</evidence>
<organism evidence="4 5">
    <name type="scientific">Seminavis robusta</name>
    <dbReference type="NCBI Taxonomy" id="568900"/>
    <lineage>
        <taxon>Eukaryota</taxon>
        <taxon>Sar</taxon>
        <taxon>Stramenopiles</taxon>
        <taxon>Ochrophyta</taxon>
        <taxon>Bacillariophyta</taxon>
        <taxon>Bacillariophyceae</taxon>
        <taxon>Bacillariophycidae</taxon>
        <taxon>Naviculales</taxon>
        <taxon>Naviculaceae</taxon>
        <taxon>Seminavis</taxon>
    </lineage>
</organism>
<proteinExistence type="predicted"/>
<dbReference type="PROSITE" id="PS50103">
    <property type="entry name" value="ZF_C3H1"/>
    <property type="match status" value="2"/>
</dbReference>
<dbReference type="OrthoDB" id="3247158at2759"/>
<dbReference type="InterPro" id="IPR002625">
    <property type="entry name" value="Smr_dom"/>
</dbReference>
<feature type="region of interest" description="Disordered" evidence="2">
    <location>
        <begin position="1"/>
        <end position="28"/>
    </location>
</feature>
<evidence type="ECO:0000313" key="5">
    <source>
        <dbReference type="Proteomes" id="UP001153069"/>
    </source>
</evidence>
<reference evidence="4" key="1">
    <citation type="submission" date="2020-06" db="EMBL/GenBank/DDBJ databases">
        <authorList>
            <consortium name="Plant Systems Biology data submission"/>
        </authorList>
    </citation>
    <scope>NUCLEOTIDE SEQUENCE</scope>
    <source>
        <strain evidence="4">D6</strain>
    </source>
</reference>